<dbReference type="PIRSF" id="PIRSF005250">
    <property type="entry name" value="UCP005250"/>
    <property type="match status" value="1"/>
</dbReference>
<reference evidence="5 6" key="1">
    <citation type="submission" date="2020-06" db="EMBL/GenBank/DDBJ databases">
        <title>The yeast mating-type switching endonuclease HO is a domesticated member of an unorthodox homing genetic element family.</title>
        <authorList>
            <person name="Coughlan A.Y."/>
            <person name="Lombardi L."/>
            <person name="Braun-Galleani S."/>
            <person name="Martos A.R."/>
            <person name="Galeote V."/>
            <person name="Bigey F."/>
            <person name="Dequin S."/>
            <person name="Byrne K.P."/>
            <person name="Wolfe K.H."/>
        </authorList>
    </citation>
    <scope>NUCLEOTIDE SEQUENCE [LARGE SCALE GENOMIC DNA]</scope>
    <source>
        <strain evidence="5 6">CBS2947</strain>
    </source>
</reference>
<dbReference type="EMBL" id="CP059267">
    <property type="protein sequence ID" value="QLQ78221.1"/>
    <property type="molecule type" value="Genomic_DNA"/>
</dbReference>
<dbReference type="Pfam" id="PF24181">
    <property type="entry name" value="TPR_TTI1_C"/>
    <property type="match status" value="1"/>
</dbReference>
<dbReference type="InterPro" id="IPR057567">
    <property type="entry name" value="TPR_TTI1_C"/>
</dbReference>
<dbReference type="OrthoDB" id="6781668at2759"/>
<feature type="region of interest" description="Disordered" evidence="1">
    <location>
        <begin position="808"/>
        <end position="831"/>
    </location>
</feature>
<feature type="domain" description="TTI1 C-terminal TPR" evidence="3">
    <location>
        <begin position="800"/>
        <end position="929"/>
    </location>
</feature>
<proteinExistence type="predicted"/>
<evidence type="ECO:0000259" key="3">
    <source>
        <dbReference type="Pfam" id="PF24181"/>
    </source>
</evidence>
<protein>
    <recommendedName>
        <fullName evidence="7">TEL2-interacting protein 1</fullName>
    </recommendedName>
</protein>
<organism evidence="5 6">
    <name type="scientific">Torulaspora globosa</name>
    <dbReference type="NCBI Taxonomy" id="48254"/>
    <lineage>
        <taxon>Eukaryota</taxon>
        <taxon>Fungi</taxon>
        <taxon>Dikarya</taxon>
        <taxon>Ascomycota</taxon>
        <taxon>Saccharomycotina</taxon>
        <taxon>Saccharomycetes</taxon>
        <taxon>Saccharomycetales</taxon>
        <taxon>Saccharomycetaceae</taxon>
        <taxon>Torulaspora</taxon>
    </lineage>
</organism>
<dbReference type="InterPro" id="IPR016441">
    <property type="entry name" value="Tti1"/>
</dbReference>
<dbReference type="InterPro" id="IPR059075">
    <property type="entry name" value="TPR_TTI1_2nd_yeast"/>
</dbReference>
<feature type="domain" description="TTI1 N-terminal TPR" evidence="2">
    <location>
        <begin position="8"/>
        <end position="365"/>
    </location>
</feature>
<accession>A0A7H9HM00</accession>
<dbReference type="PANTHER" id="PTHR18460">
    <property type="entry name" value="TEL2 INTERACTING PROTEIN 1 TTI1 FAMILY MEMBER"/>
    <property type="match status" value="1"/>
</dbReference>
<dbReference type="Pfam" id="PF24173">
    <property type="entry name" value="TPR_TTI1_N"/>
    <property type="match status" value="1"/>
</dbReference>
<dbReference type="InterPro" id="IPR052587">
    <property type="entry name" value="TELO2-interacting_protein_1"/>
</dbReference>
<evidence type="ECO:0000259" key="4">
    <source>
        <dbReference type="Pfam" id="PF26245"/>
    </source>
</evidence>
<dbReference type="Pfam" id="PF21547">
    <property type="entry name" value="TTI1"/>
    <property type="match status" value="1"/>
</dbReference>
<evidence type="ECO:0000313" key="5">
    <source>
        <dbReference type="EMBL" id="QLQ78221.1"/>
    </source>
</evidence>
<dbReference type="AlphaFoldDB" id="A0A7H9HM00"/>
<evidence type="ECO:0000313" key="6">
    <source>
        <dbReference type="Proteomes" id="UP000510647"/>
    </source>
</evidence>
<dbReference type="Proteomes" id="UP000510647">
    <property type="component" value="Chromosome 1"/>
</dbReference>
<name>A0A7H9HM00_9SACH</name>
<dbReference type="InterPro" id="IPR016024">
    <property type="entry name" value="ARM-type_fold"/>
</dbReference>
<evidence type="ECO:0000256" key="1">
    <source>
        <dbReference type="SAM" id="MobiDB-lite"/>
    </source>
</evidence>
<keyword evidence="6" id="KW-1185">Reference proteome</keyword>
<evidence type="ECO:0008006" key="7">
    <source>
        <dbReference type="Google" id="ProtNLM"/>
    </source>
</evidence>
<sequence>MSNNSLTFNELRPICIDISRLAFQPKEVFNPQSLPLRDALAKLEAKLALYEDASIQPNLADYIFIPISSLLKQESLGEAQSSYVLLIISHLLRVSWRRDGMLAEELAQQLLPLLPFLISRDPTNDKLEKISQDCKRAGCYALYEYSKSLAQQSYFPQFFSSKNSRNLTALAHSVSVLLTILEQSSKDWQTQLVILDTLRILYCDIVKDGEVLSFILPGNISSFSKVLILPGLTTNYKVVIKTLEVMKYLILLVYDDLSLNIHDNRLRDIKELKSLDGLHEETFSMEAVSIEKPDNDVRNTHRSTAWLRATSSQLRIALERITPKLPKRSNIEISKALVDLASDLLSRCAKSLHNCERNLIEVILHCRMDPKLQLLPHTACLRELLRDELSHINTKIQFQNVDAIRSLNYGLKCLTEITSTDEIMLVCNLYKSALTSIESGVETASFNKLGRAVLEQSSNVVIADFSGELINSQNLPAIFPSVSKELEETLRQLLMTAGGLASKNGQLKAVIQALLSDQIGQSMITKAIALWLSVQMILTVHEDRSSPEYNLLNLDSAELDKEPCYDILDFGNDLAQEIVTCTEGKKLSRLSEISLIVIINSIETVCRVLGSEFSSELVDYLYIIVENLASPSPTVRQFAQSCSLTVAHVLYNNSVHDMILQNVDYLADSIASRLNCGLTERVSTVFMVISKLAGYETIECFKDIIETFFKFLDYYHGYDNMCLEFFQLFEVIALEIQKRYFTADATNHHITYHSDRHSIGSPWGITNLQQLLAIMDKESPPEKDDTIPTLEKDAKNFQEYFDSKLRIADSDDEDEDPTTNKQNSQDENKWVSPIPRDSYRILLQILGYGDRLLTHRSKPLKIQVLKVIKLLIPMLASQYNSFLPQVAQIWETLLFCSLNDDPSIVKSTCDCLQQLILNAGDFITTRFLELWKTWQTKSSLLQELTIPNTNSNTTIKSIILHRKFPTITQIALKSLTQVLIEGMIVSGLTIPDNISRQMIYCCIQVHPWKSIAARSMTMADTVHAILQDNTL</sequence>
<evidence type="ECO:0000259" key="2">
    <source>
        <dbReference type="Pfam" id="PF24173"/>
    </source>
</evidence>
<dbReference type="SUPFAM" id="SSF48371">
    <property type="entry name" value="ARM repeat"/>
    <property type="match status" value="1"/>
</dbReference>
<gene>
    <name evidence="5" type="ORF">HG537_0A04680</name>
</gene>
<dbReference type="InterPro" id="IPR057566">
    <property type="entry name" value="TPR_TTI1_N"/>
</dbReference>
<dbReference type="GO" id="GO:0005737">
    <property type="term" value="C:cytoplasm"/>
    <property type="evidence" value="ECO:0007669"/>
    <property type="project" value="TreeGrafter"/>
</dbReference>
<dbReference type="Pfam" id="PF26245">
    <property type="entry name" value="TPR_TTI1_2nd_yeast"/>
    <property type="match status" value="1"/>
</dbReference>
<feature type="domain" description="TEL2-interacting protein 1 second TPR" evidence="4">
    <location>
        <begin position="373"/>
        <end position="619"/>
    </location>
</feature>
<dbReference type="InterPro" id="IPR049362">
    <property type="entry name" value="TTI1_rpt"/>
</dbReference>
<dbReference type="PANTHER" id="PTHR18460:SF3">
    <property type="entry name" value="TELO2-INTERACTING PROTEIN 1 HOMOLOG"/>
    <property type="match status" value="1"/>
</dbReference>